<dbReference type="RefSeq" id="WP_172275158.1">
    <property type="nucleotide sequence ID" value="NZ_CASGMU010000003.1"/>
</dbReference>
<keyword evidence="9" id="KW-1185">Reference proteome</keyword>
<gene>
    <name evidence="8" type="ORF">HPS56_05470</name>
</gene>
<feature type="domain" description="Bacterial alpha-L-rhamnosidase N-terminal" evidence="5">
    <location>
        <begin position="67"/>
        <end position="199"/>
    </location>
</feature>
<protein>
    <recommendedName>
        <fullName evidence="2">alpha-L-rhamnosidase</fullName>
        <ecNumber evidence="2">3.2.1.40</ecNumber>
    </recommendedName>
</protein>
<dbReference type="Pfam" id="PF17390">
    <property type="entry name" value="Bac_rhamnosid_C"/>
    <property type="match status" value="1"/>
</dbReference>
<evidence type="ECO:0000313" key="8">
    <source>
        <dbReference type="EMBL" id="NPD91804.1"/>
    </source>
</evidence>
<dbReference type="InterPro" id="IPR035396">
    <property type="entry name" value="Bac_rhamnosid6H"/>
</dbReference>
<dbReference type="InterPro" id="IPR013737">
    <property type="entry name" value="Bac_rhamnosid_N"/>
</dbReference>
<evidence type="ECO:0000259" key="6">
    <source>
        <dbReference type="Pfam" id="PF17389"/>
    </source>
</evidence>
<feature type="domain" description="Alpha-L-rhamnosidase concanavalin-like" evidence="4">
    <location>
        <begin position="263"/>
        <end position="371"/>
    </location>
</feature>
<sequence length="819" mass="93615">MKTSDLTKNIIIALTLGITATANAYAEKSIGRAQWITGNKHAVMNAGKAKEDMGMPLFRKTIIIDTNVENAVIRASALGIYDIIVNGKHIDGHQLKPGWTDYRKEVTYQSTDLTPYLHKGKNEIQAQLSHGWWSGGISRGVYGNNPQMAFMAEIEINGNIVASTDTTWEYTNEGPLISGDIYNGEIYDARRIPSNWLAADTICDINANIIPFEGPEVRIRDKRLWRHPQSITVYSSTIPTGTAFGMIKTDRVIKNKKFTLHKGETAVVDLGQNMVGWIAFEAKAQKGVTMELCHGEMLNDNGDQKGRLDDGPGGSVWTYNLRKAQSRISYTFNGNSKGEKYHPRHTFMGFRYVSIKATDDVEIRSITGQVVGSEITEWGEFECSDTDINRLYRNIWWGQRGNFLSIPTDCPQRDERLGWTGDTHIFARTALYNSDVKDFYRKWMRDMRNSQREDGAYPDIAPFPNFWGFGTGAWGDAGVIVPWVVYDMTGDRKILEENYESMTRWMEWLATQKETVPEKKGSTDSVTYNYIGGEPKTGDWLAYDELERRFVNMAYYAYSAQLMDSISRTLGKRQEMMRYRKLYDNIAEEFRRRYMEANGELREKTQTAYILALNMNLLPEQYREAAKDSLRMKIETNGYKLSTGFIGTGLLCTTLSKLDMDDLAYSLLLQRKNPSWLYSIDQGATTVWERWDSYTKEDGFHKHHWNMNSFNHYAYGAVAEWMYAYMAGIRPGKSGFSHVILSPHADRRPADHPTMAYQPRITWARAKTHTPYGDIEASWKLTSKGHYEYTFLIPNGVTYNVDIPGLTANDKVIVRQRKK</sequence>
<dbReference type="InterPro" id="IPR016007">
    <property type="entry name" value="Alpha_rhamnosid"/>
</dbReference>
<evidence type="ECO:0000256" key="2">
    <source>
        <dbReference type="ARBA" id="ARBA00012652"/>
    </source>
</evidence>
<comment type="catalytic activity">
    <reaction evidence="1">
        <text>Hydrolysis of terminal non-reducing alpha-L-rhamnose residues in alpha-L-rhamnosides.</text>
        <dbReference type="EC" id="3.2.1.40"/>
    </reaction>
</comment>
<proteinExistence type="predicted"/>
<comment type="caution">
    <text evidence="8">The sequence shown here is derived from an EMBL/GenBank/DDBJ whole genome shotgun (WGS) entry which is preliminary data.</text>
</comment>
<feature type="domain" description="Alpha-L-rhamnosidase six-hairpin glycosidase" evidence="6">
    <location>
        <begin position="378"/>
        <end position="725"/>
    </location>
</feature>
<dbReference type="PIRSF" id="PIRSF010631">
    <property type="entry name" value="A-rhamnsds"/>
    <property type="match status" value="1"/>
</dbReference>
<dbReference type="InterPro" id="IPR035398">
    <property type="entry name" value="Bac_rhamnosid_C"/>
</dbReference>
<evidence type="ECO:0000313" key="9">
    <source>
        <dbReference type="Proteomes" id="UP000714420"/>
    </source>
</evidence>
<organism evidence="8 9">
    <name type="scientific">Xylanibacter muris</name>
    <dbReference type="NCBI Taxonomy" id="2736290"/>
    <lineage>
        <taxon>Bacteria</taxon>
        <taxon>Pseudomonadati</taxon>
        <taxon>Bacteroidota</taxon>
        <taxon>Bacteroidia</taxon>
        <taxon>Bacteroidales</taxon>
        <taxon>Prevotellaceae</taxon>
        <taxon>Xylanibacter</taxon>
    </lineage>
</organism>
<dbReference type="Gene3D" id="2.60.420.10">
    <property type="entry name" value="Maltose phosphorylase, domain 3"/>
    <property type="match status" value="1"/>
</dbReference>
<dbReference type="InterPro" id="IPR008928">
    <property type="entry name" value="6-hairpin_glycosidase_sf"/>
</dbReference>
<evidence type="ECO:0000259" key="7">
    <source>
        <dbReference type="Pfam" id="PF17390"/>
    </source>
</evidence>
<evidence type="ECO:0000256" key="1">
    <source>
        <dbReference type="ARBA" id="ARBA00001445"/>
    </source>
</evidence>
<keyword evidence="3 8" id="KW-0378">Hydrolase</keyword>
<dbReference type="InterPro" id="IPR012341">
    <property type="entry name" value="6hp_glycosidase-like_sf"/>
</dbReference>
<dbReference type="PANTHER" id="PTHR33307">
    <property type="entry name" value="ALPHA-RHAMNOSIDASE (EUROFUNG)"/>
    <property type="match status" value="1"/>
</dbReference>
<name>A0ABX2AKS5_9BACT</name>
<evidence type="ECO:0000259" key="5">
    <source>
        <dbReference type="Pfam" id="PF08531"/>
    </source>
</evidence>
<dbReference type="SUPFAM" id="SSF48208">
    <property type="entry name" value="Six-hairpin glycosidases"/>
    <property type="match status" value="1"/>
</dbReference>
<dbReference type="Proteomes" id="UP000714420">
    <property type="component" value="Unassembled WGS sequence"/>
</dbReference>
<dbReference type="EMBL" id="JABKKF010000004">
    <property type="protein sequence ID" value="NPD91804.1"/>
    <property type="molecule type" value="Genomic_DNA"/>
</dbReference>
<dbReference type="Pfam" id="PF05592">
    <property type="entry name" value="Bac_rhamnosid"/>
    <property type="match status" value="1"/>
</dbReference>
<reference evidence="8 9" key="1">
    <citation type="submission" date="2020-05" db="EMBL/GenBank/DDBJ databases">
        <title>Distinct polysaccharide utilization as determinants for interspecies competition between intestinal Prevotella spp.</title>
        <authorList>
            <person name="Galvez E.J.C."/>
            <person name="Iljazovic A."/>
            <person name="Strowig T."/>
        </authorList>
    </citation>
    <scope>NUCLEOTIDE SEQUENCE [LARGE SCALE GENOMIC DNA]</scope>
    <source>
        <strain evidence="8 9">PMUR</strain>
    </source>
</reference>
<dbReference type="PANTHER" id="PTHR33307:SF6">
    <property type="entry name" value="ALPHA-RHAMNOSIDASE (EUROFUNG)-RELATED"/>
    <property type="match status" value="1"/>
</dbReference>
<dbReference type="InterPro" id="IPR008902">
    <property type="entry name" value="Rhamnosid_concanavalin"/>
</dbReference>
<dbReference type="EC" id="3.2.1.40" evidence="2"/>
<evidence type="ECO:0000259" key="4">
    <source>
        <dbReference type="Pfam" id="PF05592"/>
    </source>
</evidence>
<accession>A0ABX2AKS5</accession>
<evidence type="ECO:0000256" key="3">
    <source>
        <dbReference type="ARBA" id="ARBA00022801"/>
    </source>
</evidence>
<dbReference type="Pfam" id="PF08531">
    <property type="entry name" value="Bac_rhamnosid_N"/>
    <property type="match status" value="1"/>
</dbReference>
<dbReference type="Gene3D" id="1.50.10.10">
    <property type="match status" value="1"/>
</dbReference>
<feature type="domain" description="Alpha-L-rhamnosidase C-terminal" evidence="7">
    <location>
        <begin position="728"/>
        <end position="816"/>
    </location>
</feature>
<dbReference type="Pfam" id="PF17389">
    <property type="entry name" value="Bac_rhamnosid6H"/>
    <property type="match status" value="1"/>
</dbReference>
<dbReference type="Gene3D" id="2.60.120.260">
    <property type="entry name" value="Galactose-binding domain-like"/>
    <property type="match status" value="2"/>
</dbReference>
<dbReference type="GO" id="GO:0016787">
    <property type="term" value="F:hydrolase activity"/>
    <property type="evidence" value="ECO:0007669"/>
    <property type="project" value="UniProtKB-KW"/>
</dbReference>